<feature type="compositionally biased region" description="Basic and acidic residues" evidence="13">
    <location>
        <begin position="40"/>
        <end position="49"/>
    </location>
</feature>
<keyword evidence="10" id="KW-0325">Glycoprotein</keyword>
<dbReference type="GO" id="GO:0005577">
    <property type="term" value="C:fibrinogen complex"/>
    <property type="evidence" value="ECO:0007669"/>
    <property type="project" value="InterPro"/>
</dbReference>
<evidence type="ECO:0000313" key="16">
    <source>
        <dbReference type="Proteomes" id="UP000034805"/>
    </source>
</evidence>
<evidence type="ECO:0000256" key="11">
    <source>
        <dbReference type="ARBA" id="ARBA00025974"/>
    </source>
</evidence>
<evidence type="ECO:0000256" key="1">
    <source>
        <dbReference type="ARBA" id="ARBA00004613"/>
    </source>
</evidence>
<evidence type="ECO:0000256" key="6">
    <source>
        <dbReference type="ARBA" id="ARBA00022837"/>
    </source>
</evidence>
<dbReference type="GO" id="GO:0046872">
    <property type="term" value="F:metal ion binding"/>
    <property type="evidence" value="ECO:0007669"/>
    <property type="project" value="UniProtKB-KW"/>
</dbReference>
<name>A0A0P7UE42_SCLFO</name>
<dbReference type="CDD" id="cd00087">
    <property type="entry name" value="FReD"/>
    <property type="match status" value="2"/>
</dbReference>
<dbReference type="InterPro" id="IPR020837">
    <property type="entry name" value="Fibrinogen_CS"/>
</dbReference>
<feature type="compositionally biased region" description="Polar residues" evidence="13">
    <location>
        <begin position="659"/>
        <end position="683"/>
    </location>
</feature>
<dbReference type="GO" id="GO:0072377">
    <property type="term" value="P:blood coagulation, common pathway"/>
    <property type="evidence" value="ECO:0007669"/>
    <property type="project" value="TreeGrafter"/>
</dbReference>
<keyword evidence="7 12" id="KW-0175">Coiled coil</keyword>
<dbReference type="EMBL" id="JARO02005900">
    <property type="protein sequence ID" value="KPP66058.1"/>
    <property type="molecule type" value="Genomic_DNA"/>
</dbReference>
<comment type="caution">
    <text evidence="15">The sequence shown here is derived from an EMBL/GenBank/DDBJ whole genome shotgun (WGS) entry which is preliminary data.</text>
</comment>
<keyword evidence="8" id="KW-0094">Blood coagulation</keyword>
<evidence type="ECO:0000256" key="10">
    <source>
        <dbReference type="ARBA" id="ARBA00023180"/>
    </source>
</evidence>
<dbReference type="GO" id="GO:0051258">
    <property type="term" value="P:protein polymerization"/>
    <property type="evidence" value="ECO:0007669"/>
    <property type="project" value="InterPro"/>
</dbReference>
<dbReference type="GO" id="GO:0070527">
    <property type="term" value="P:platelet aggregation"/>
    <property type="evidence" value="ECO:0007669"/>
    <property type="project" value="TreeGrafter"/>
</dbReference>
<keyword evidence="9" id="KW-1015">Disulfide bond</keyword>
<dbReference type="SMART" id="SM00186">
    <property type="entry name" value="FBG"/>
    <property type="match status" value="2"/>
</dbReference>
<dbReference type="GO" id="GO:0030674">
    <property type="term" value="F:protein-macromolecule adaptor activity"/>
    <property type="evidence" value="ECO:0007669"/>
    <property type="project" value="TreeGrafter"/>
</dbReference>
<keyword evidence="5" id="KW-0732">Signal</keyword>
<dbReference type="SUPFAM" id="SSF58010">
    <property type="entry name" value="Fibrinogen coiled-coil and central regions"/>
    <property type="match status" value="2"/>
</dbReference>
<dbReference type="InterPro" id="IPR036056">
    <property type="entry name" value="Fibrinogen-like_C"/>
</dbReference>
<evidence type="ECO:0000256" key="5">
    <source>
        <dbReference type="ARBA" id="ARBA00022729"/>
    </source>
</evidence>
<dbReference type="SUPFAM" id="SSF56496">
    <property type="entry name" value="Fibrinogen C-terminal domain-like"/>
    <property type="match status" value="2"/>
</dbReference>
<feature type="domain" description="Fibrinogen C-terminal" evidence="14">
    <location>
        <begin position="170"/>
        <end position="417"/>
    </location>
</feature>
<evidence type="ECO:0000256" key="3">
    <source>
        <dbReference type="ARBA" id="ARBA00022696"/>
    </source>
</evidence>
<evidence type="ECO:0000259" key="14">
    <source>
        <dbReference type="PROSITE" id="PS51406"/>
    </source>
</evidence>
<dbReference type="Proteomes" id="UP000034805">
    <property type="component" value="Unassembled WGS sequence"/>
</dbReference>
<keyword evidence="4" id="KW-0479">Metal-binding</keyword>
<dbReference type="GO" id="GO:0034116">
    <property type="term" value="P:positive regulation of heterotypic cell-cell adhesion"/>
    <property type="evidence" value="ECO:0007669"/>
    <property type="project" value="TreeGrafter"/>
</dbReference>
<dbReference type="AlphaFoldDB" id="A0A0P7UE42"/>
<feature type="coiled-coil region" evidence="12">
    <location>
        <begin position="535"/>
        <end position="565"/>
    </location>
</feature>
<keyword evidence="2" id="KW-0964">Secreted</keyword>
<dbReference type="FunFam" id="3.90.215.10:FF:000002">
    <property type="entry name" value="Fibrinogen gamma chain"/>
    <property type="match status" value="1"/>
</dbReference>
<proteinExistence type="predicted"/>
<dbReference type="Gene3D" id="3.90.215.10">
    <property type="entry name" value="Gamma Fibrinogen, chain A, domain 1"/>
    <property type="match status" value="2"/>
</dbReference>
<dbReference type="Gene3D" id="1.20.5.50">
    <property type="match status" value="2"/>
</dbReference>
<accession>A0A0P7UE42</accession>
<feature type="compositionally biased region" description="Polar residues" evidence="13">
    <location>
        <begin position="29"/>
        <end position="39"/>
    </location>
</feature>
<dbReference type="GO" id="GO:0042730">
    <property type="term" value="P:fibrinolysis"/>
    <property type="evidence" value="ECO:0007669"/>
    <property type="project" value="TreeGrafter"/>
</dbReference>
<evidence type="ECO:0000256" key="8">
    <source>
        <dbReference type="ARBA" id="ARBA00023084"/>
    </source>
</evidence>
<dbReference type="InterPro" id="IPR037579">
    <property type="entry name" value="FIB_ANG-like"/>
</dbReference>
<dbReference type="FunFam" id="4.10.530.10:FF:000002">
    <property type="entry name" value="Fibrinogen gamma chain"/>
    <property type="match status" value="1"/>
</dbReference>
<feature type="region of interest" description="Disordered" evidence="13">
    <location>
        <begin position="29"/>
        <end position="51"/>
    </location>
</feature>
<evidence type="ECO:0000256" key="13">
    <source>
        <dbReference type="SAM" id="MobiDB-lite"/>
    </source>
</evidence>
<comment type="subcellular location">
    <subcellularLocation>
        <location evidence="1">Secreted</location>
    </subcellularLocation>
</comment>
<evidence type="ECO:0000256" key="7">
    <source>
        <dbReference type="ARBA" id="ARBA00023054"/>
    </source>
</evidence>
<dbReference type="Pfam" id="PF08702">
    <property type="entry name" value="Fib_alpha"/>
    <property type="match status" value="2"/>
</dbReference>
<dbReference type="InterPro" id="IPR012290">
    <property type="entry name" value="Fibrinogen_a/b/g_coil_dom"/>
</dbReference>
<evidence type="ECO:0000256" key="4">
    <source>
        <dbReference type="ARBA" id="ARBA00022723"/>
    </source>
</evidence>
<evidence type="ECO:0000313" key="15">
    <source>
        <dbReference type="EMBL" id="KPP66058.1"/>
    </source>
</evidence>
<evidence type="ECO:0000256" key="12">
    <source>
        <dbReference type="SAM" id="Coils"/>
    </source>
</evidence>
<dbReference type="SMART" id="SM01212">
    <property type="entry name" value="Fib_alpha"/>
    <property type="match status" value="2"/>
</dbReference>
<keyword evidence="3" id="KW-0356">Hemostasis</keyword>
<protein>
    <submittedName>
        <fullName evidence="15">Fibrinogen alpha chain-like</fullName>
    </submittedName>
</protein>
<reference evidence="15 16" key="1">
    <citation type="submission" date="2015-08" db="EMBL/GenBank/DDBJ databases">
        <title>The genome of the Asian arowana (Scleropages formosus).</title>
        <authorList>
            <person name="Tan M.H."/>
            <person name="Gan H.M."/>
            <person name="Croft L.J."/>
            <person name="Austin C.M."/>
        </authorList>
    </citation>
    <scope>NUCLEOTIDE SEQUENCE [LARGE SCALE GENOMIC DNA]</scope>
    <source>
        <strain evidence="15">Aro1</strain>
    </source>
</reference>
<dbReference type="PANTHER" id="PTHR47221:SF6">
    <property type="entry name" value="FIBRINOGEN ALPHA CHAIN"/>
    <property type="match status" value="1"/>
</dbReference>
<feature type="region of interest" description="Disordered" evidence="13">
    <location>
        <begin position="762"/>
        <end position="827"/>
    </location>
</feature>
<dbReference type="Gene3D" id="4.10.530.10">
    <property type="entry name" value="Gamma-fibrinogen Carboxyl Terminal Fragment, domain 2"/>
    <property type="match status" value="2"/>
</dbReference>
<dbReference type="PROSITE" id="PS00514">
    <property type="entry name" value="FIBRINOGEN_C_1"/>
    <property type="match status" value="2"/>
</dbReference>
<gene>
    <name evidence="15" type="ORF">Z043_115480</name>
</gene>
<dbReference type="GO" id="GO:0005201">
    <property type="term" value="F:extracellular matrix structural constituent"/>
    <property type="evidence" value="ECO:0007669"/>
    <property type="project" value="TreeGrafter"/>
</dbReference>
<dbReference type="PANTHER" id="PTHR47221">
    <property type="entry name" value="FIBRINOGEN ALPHA CHAIN"/>
    <property type="match status" value="1"/>
</dbReference>
<dbReference type="InterPro" id="IPR014716">
    <property type="entry name" value="Fibrinogen_a/b/g_C_1"/>
</dbReference>
<feature type="domain" description="Fibrinogen C-terminal" evidence="14">
    <location>
        <begin position="863"/>
        <end position="1103"/>
    </location>
</feature>
<feature type="region of interest" description="Disordered" evidence="13">
    <location>
        <begin position="657"/>
        <end position="689"/>
    </location>
</feature>
<dbReference type="STRING" id="113540.ENSSFOP00015013740"/>
<comment type="subunit">
    <text evidence="11">Heterohexamer; disulfide linked. Contains 2 sets of 3 non-identical chains (alpha, beta and gamma). The 2 heterotrimers are in head to head conformation with the N-termini in a small central domain.</text>
</comment>
<feature type="compositionally biased region" description="Low complexity" evidence="13">
    <location>
        <begin position="806"/>
        <end position="827"/>
    </location>
</feature>
<dbReference type="PROSITE" id="PS51406">
    <property type="entry name" value="FIBRINOGEN_C_2"/>
    <property type="match status" value="2"/>
</dbReference>
<evidence type="ECO:0000256" key="9">
    <source>
        <dbReference type="ARBA" id="ARBA00023157"/>
    </source>
</evidence>
<dbReference type="InterPro" id="IPR002181">
    <property type="entry name" value="Fibrinogen_a/b/g_C_dom"/>
</dbReference>
<sequence>MIRIRRRSYKVQTSIRRQGKLSGRRIQARVNTQKQGNQTGHKDHNEATETARPQGCNVQELSVRLQGTHCPTTCEIAEYLSRYQPSVDRDLSEIEVSLVDMRNLTKGAQDRVVYMRDSTTQAQKSSSPEAYIRKSSKMLDDILRFEKSIIAQEAQIYGDATCRAKTLLRFRRLRGKANCQEIANKGARTSGLYMVKPLKAKESFLVYCEIDSTGSGWTVLQRRRDGSVDFYKNWVQYKEGFGYLSPDDTSEFWLGNEKIHLLSTQSPVTYILRIELKDWEGNKTHADYAMFKLAPEADQYRLTYAHYYGGDAGDAFDGYDFGDDPTDKFYTSHNGMQFSTRDQDNDKYHGNCAQQDGSGWWMNRCHAAHLNGRYYRGGRYTVKNTDGFDFDNGIIWATWHSRWYSLKETTMKIIPLEPSPTVGPRGNRPVEHGYKSETCAKEKQWPFCSDEDWGPKCPSGCRIQGLLDKADQQLTIKIDRIRKFLEDNRKHYKNTDQFAKQTYDYIREKLVSDTGNDNKYMSLADQLRQRIITMKVKIDRQLRLLEALKKRVQDQVKEMQRLEVDIDIKLRACKGSCADYSEYSVDKDSYVTLEKQLNSLDEMKLQNVETISSLKVMKSRPMKDVLVSNIFKSAGPDREAQKQEFFPNVQQVKLFLESEGSSPSTPATISKTSGTAEQLGSDASSKSTTRVTTHTVKCTKTIIKQVSHTKDGPVEKVEVVKGGPECESMGIDEATLLSNAKAGKEITGGSYTVKGTSMTSGDFSSLFPDMRHPQPDSGKSITQLSRGDGPPGEAALLDSDFFREFSSSSSSSKTITSGSSKTSHSITSKTFAGDDLGGFAHSDVDDDLPDIQARSFKSTTKRKKRDYIGKDCVDILQNHASGHKSNLFKIKPEGMEEVVEVYCDQDTVLGGWVLVQQRMDGSVNFNRTWEDYKEGFGSVDQQGKGELWLGNKHLNSLTQADSVLRVELEDWEGQAFYAEYTVRVGPESEGYTLTVSAYSGNAGDALIAGQPNLGAFLSHASMKFSTFDKDHDRWEENCAEMYGGGWWYNNCQSANLNGIYYKGGPYDPSSNVPYEIENGIVWLTLKPADYSLKAVSMKIRPLDSILQCAQTKSSVPENHQVQQESRTVLFGCSIAPVLQ</sequence>
<evidence type="ECO:0000256" key="2">
    <source>
        <dbReference type="ARBA" id="ARBA00022525"/>
    </source>
</evidence>
<dbReference type="Pfam" id="PF00147">
    <property type="entry name" value="Fibrinogen_C"/>
    <property type="match status" value="2"/>
</dbReference>
<keyword evidence="6" id="KW-0106">Calcium</keyword>
<dbReference type="GO" id="GO:0005102">
    <property type="term" value="F:signaling receptor binding"/>
    <property type="evidence" value="ECO:0007669"/>
    <property type="project" value="InterPro"/>
</dbReference>
<organism evidence="15 16">
    <name type="scientific">Scleropages formosus</name>
    <name type="common">Asian bonytongue</name>
    <name type="synonym">Osteoglossum formosum</name>
    <dbReference type="NCBI Taxonomy" id="113540"/>
    <lineage>
        <taxon>Eukaryota</taxon>
        <taxon>Metazoa</taxon>
        <taxon>Chordata</taxon>
        <taxon>Craniata</taxon>
        <taxon>Vertebrata</taxon>
        <taxon>Euteleostomi</taxon>
        <taxon>Actinopterygii</taxon>
        <taxon>Neopterygii</taxon>
        <taxon>Teleostei</taxon>
        <taxon>Osteoglossocephala</taxon>
        <taxon>Osteoglossomorpha</taxon>
        <taxon>Osteoglossiformes</taxon>
        <taxon>Osteoglossidae</taxon>
        <taxon>Scleropages</taxon>
    </lineage>
</organism>